<evidence type="ECO:0000256" key="11">
    <source>
        <dbReference type="SAM" id="Phobius"/>
    </source>
</evidence>
<dbReference type="AlphaFoldDB" id="A0A814FZW1"/>
<keyword evidence="11" id="KW-0812">Transmembrane</keyword>
<evidence type="ECO:0000259" key="12">
    <source>
        <dbReference type="Pfam" id="PF04577"/>
    </source>
</evidence>
<evidence type="ECO:0000256" key="2">
    <source>
        <dbReference type="ARBA" id="ARBA00022676"/>
    </source>
</evidence>
<dbReference type="InterPro" id="IPR007657">
    <property type="entry name" value="Glycosyltransferase_61"/>
</dbReference>
<dbReference type="EMBL" id="CAJNON010000115">
    <property type="protein sequence ID" value="CAF0987117.1"/>
    <property type="molecule type" value="Genomic_DNA"/>
</dbReference>
<name>A0A814FZW1_9BILA</name>
<sequence length="565" mass="66154">MFNNIGSKKIFLICCMTIGSLFIVLYFTKNTKTSQLIYTTPISFTNDHVGWITSSSLYKEMNSYLKSIRNNNEQHIFQGKRSLNYNYIKFIKKNTWNQYPFSTRKCSNTSNQELSTGIEYCLLTNIYYNSAIDQYYYYQNPADIQIITKTIELDVSYGKLTLNILNDINEIKKLIISSVLIRPIYVGGPIDPNYAHGLLETFGPRFWVLSELQSNGLFINSSQFQIYYTSHMFDTSIHNWRLYVRQSDGTYRDAVKWSATIQSMFSDYPLLIYKSFNETTVMFKYFIITGNQVSRTPAWDYYYSVSRSFRFHPFHTRQYRRNYLAYSEWLLKNLNLPSKFQLTSIQEQLQQNHMSEIIPICDPICRPEWSKSSEYNAKEFTGDWIVVINRAGSGRREITNADELVDALLKVFPDHTNPYLRVWPKQFNFKDDLYKTAQMARSIRLMIGVHGAGLANTIFMRPGTILYEINPIGCRKLSFNFHRWATIFNLQHALWSPSQKGFLIQDDACQNRQEATTLVVSEIVKEVVNLIENEQEYRNGYIRRALHLLNDTSLIDHPQIGLEKI</sequence>
<keyword evidence="6" id="KW-0325">Glycoprotein</keyword>
<dbReference type="InterPro" id="IPR049625">
    <property type="entry name" value="Glyco_transf_61_cat"/>
</dbReference>
<evidence type="ECO:0000313" key="14">
    <source>
        <dbReference type="Proteomes" id="UP000663891"/>
    </source>
</evidence>
<evidence type="ECO:0000256" key="9">
    <source>
        <dbReference type="ARBA" id="ARBA00048317"/>
    </source>
</evidence>
<evidence type="ECO:0000256" key="5">
    <source>
        <dbReference type="ARBA" id="ARBA00022824"/>
    </source>
</evidence>
<evidence type="ECO:0000256" key="7">
    <source>
        <dbReference type="ARBA" id="ARBA00040944"/>
    </source>
</evidence>
<evidence type="ECO:0000256" key="6">
    <source>
        <dbReference type="ARBA" id="ARBA00023180"/>
    </source>
</evidence>
<keyword evidence="4" id="KW-0732">Signal</keyword>
<evidence type="ECO:0000256" key="1">
    <source>
        <dbReference type="ARBA" id="ARBA00011970"/>
    </source>
</evidence>
<evidence type="ECO:0000256" key="3">
    <source>
        <dbReference type="ARBA" id="ARBA00022679"/>
    </source>
</evidence>
<reference evidence="13" key="1">
    <citation type="submission" date="2021-02" db="EMBL/GenBank/DDBJ databases">
        <authorList>
            <person name="Nowell W R."/>
        </authorList>
    </citation>
    <scope>NUCLEOTIDE SEQUENCE</scope>
</reference>
<evidence type="ECO:0000256" key="4">
    <source>
        <dbReference type="ARBA" id="ARBA00022729"/>
    </source>
</evidence>
<evidence type="ECO:0000256" key="8">
    <source>
        <dbReference type="ARBA" id="ARBA00042574"/>
    </source>
</evidence>
<keyword evidence="11" id="KW-1133">Transmembrane helix</keyword>
<keyword evidence="2" id="KW-0328">Glycosyltransferase</keyword>
<feature type="domain" description="Glycosyltransferase 61 catalytic" evidence="12">
    <location>
        <begin position="338"/>
        <end position="466"/>
    </location>
</feature>
<gene>
    <name evidence="13" type="ORF">VCS650_LOCUS13990</name>
</gene>
<feature type="transmembrane region" description="Helical" evidence="11">
    <location>
        <begin position="10"/>
        <end position="28"/>
    </location>
</feature>
<dbReference type="EC" id="2.4.1.255" evidence="1"/>
<dbReference type="GO" id="GO:0097363">
    <property type="term" value="F:protein O-acetylglucosaminyltransferase activity"/>
    <property type="evidence" value="ECO:0007669"/>
    <property type="project" value="UniProtKB-EC"/>
</dbReference>
<dbReference type="PANTHER" id="PTHR20961">
    <property type="entry name" value="GLYCOSYLTRANSFERASE"/>
    <property type="match status" value="1"/>
</dbReference>
<dbReference type="PANTHER" id="PTHR20961:SF148">
    <property type="entry name" value="EGF DOMAIN-SPECIFIC O-LINKED N-ACETYLGLUCOSAMINE TRANSFERASE"/>
    <property type="match status" value="1"/>
</dbReference>
<comment type="catalytic activity">
    <reaction evidence="10">
        <text>L-threonyl-[protein] + UDP-N-acetyl-alpha-D-glucosamine = 3-O-(N-acetyl-beta-D-glucosaminyl)-L-threonyl-[protein] + UDP + H(+)</text>
        <dbReference type="Rhea" id="RHEA:48908"/>
        <dbReference type="Rhea" id="RHEA-COMP:11060"/>
        <dbReference type="Rhea" id="RHEA-COMP:12252"/>
        <dbReference type="ChEBI" id="CHEBI:15378"/>
        <dbReference type="ChEBI" id="CHEBI:30013"/>
        <dbReference type="ChEBI" id="CHEBI:57705"/>
        <dbReference type="ChEBI" id="CHEBI:58223"/>
        <dbReference type="ChEBI" id="CHEBI:90840"/>
        <dbReference type="EC" id="2.4.1.255"/>
    </reaction>
</comment>
<dbReference type="OrthoDB" id="529273at2759"/>
<evidence type="ECO:0000313" key="13">
    <source>
        <dbReference type="EMBL" id="CAF0987117.1"/>
    </source>
</evidence>
<evidence type="ECO:0000256" key="10">
    <source>
        <dbReference type="ARBA" id="ARBA00049432"/>
    </source>
</evidence>
<comment type="caution">
    <text evidence="13">The sequence shown here is derived from an EMBL/GenBank/DDBJ whole genome shotgun (WGS) entry which is preliminary data.</text>
</comment>
<keyword evidence="11" id="KW-0472">Membrane</keyword>
<dbReference type="Pfam" id="PF04577">
    <property type="entry name" value="Glyco_transf_61"/>
    <property type="match status" value="1"/>
</dbReference>
<accession>A0A814FZW1</accession>
<organism evidence="13 14">
    <name type="scientific">Adineta steineri</name>
    <dbReference type="NCBI Taxonomy" id="433720"/>
    <lineage>
        <taxon>Eukaryota</taxon>
        <taxon>Metazoa</taxon>
        <taxon>Spiralia</taxon>
        <taxon>Gnathifera</taxon>
        <taxon>Rotifera</taxon>
        <taxon>Eurotatoria</taxon>
        <taxon>Bdelloidea</taxon>
        <taxon>Adinetida</taxon>
        <taxon>Adinetidae</taxon>
        <taxon>Adineta</taxon>
    </lineage>
</organism>
<dbReference type="Proteomes" id="UP000663891">
    <property type="component" value="Unassembled WGS sequence"/>
</dbReference>
<keyword evidence="3" id="KW-0808">Transferase</keyword>
<proteinExistence type="predicted"/>
<protein>
    <recommendedName>
        <fullName evidence="7">EGF domain-specific O-linked N-acetylglucosamine transferase</fullName>
        <ecNumber evidence="1">2.4.1.255</ecNumber>
    </recommendedName>
    <alternativeName>
        <fullName evidence="8">Extracellular O-linked N-acetylglucosamine transferase</fullName>
    </alternativeName>
</protein>
<comment type="catalytic activity">
    <reaction evidence="9">
        <text>L-seryl-[protein] + UDP-N-acetyl-alpha-D-glucosamine = 3-O-(N-acetyl-beta-D-glucosaminyl)-L-seryl-[protein] + UDP + H(+)</text>
        <dbReference type="Rhea" id="RHEA:48904"/>
        <dbReference type="Rhea" id="RHEA-COMP:9863"/>
        <dbReference type="Rhea" id="RHEA-COMP:12251"/>
        <dbReference type="ChEBI" id="CHEBI:15378"/>
        <dbReference type="ChEBI" id="CHEBI:29999"/>
        <dbReference type="ChEBI" id="CHEBI:57705"/>
        <dbReference type="ChEBI" id="CHEBI:58223"/>
        <dbReference type="ChEBI" id="CHEBI:90838"/>
        <dbReference type="EC" id="2.4.1.255"/>
    </reaction>
</comment>
<keyword evidence="5" id="KW-0256">Endoplasmic reticulum</keyword>